<comment type="caution">
    <text evidence="1">The sequence shown here is derived from an EMBL/GenBank/DDBJ whole genome shotgun (WGS) entry which is preliminary data.</text>
</comment>
<reference evidence="1 2" key="1">
    <citation type="submission" date="2023-11" db="EMBL/GenBank/DDBJ databases">
        <authorList>
            <person name="Bao R."/>
        </authorList>
    </citation>
    <scope>NUCLEOTIDE SEQUENCE [LARGE SCALE GENOMIC DNA]</scope>
    <source>
        <strain evidence="1 2">PJ23</strain>
    </source>
</reference>
<evidence type="ECO:0000313" key="2">
    <source>
        <dbReference type="Proteomes" id="UP001274321"/>
    </source>
</evidence>
<proteinExistence type="predicted"/>
<protein>
    <submittedName>
        <fullName evidence="1">Uncharacterized protein</fullName>
    </submittedName>
</protein>
<accession>A0ABU4RNK4</accession>
<keyword evidence="2" id="KW-1185">Reference proteome</keyword>
<dbReference type="Proteomes" id="UP001274321">
    <property type="component" value="Unassembled WGS sequence"/>
</dbReference>
<dbReference type="EMBL" id="JAXAFJ010000003">
    <property type="protein sequence ID" value="MDX6805758.1"/>
    <property type="molecule type" value="Genomic_DNA"/>
</dbReference>
<evidence type="ECO:0000313" key="1">
    <source>
        <dbReference type="EMBL" id="MDX6805758.1"/>
    </source>
</evidence>
<name>A0ABU4RNK4_9HYPH</name>
<sequence length="185" mass="20309">MIWYGARIVVFSVHPPRTAEEALAVHWPLRGVALERQAGIEEASWRAGRDDGAVLEQVLKELLAVRPGYGAGWAALANLRLARGAAIEDVIRCLDLSAWTAPRENGVMLARVDLGLRIWERLDGPRQLSIVADLVGIGAILQEPQMARLRPLLLTRTDEERAALSALVRTRSGGELPGWAQWLGL</sequence>
<gene>
    <name evidence="1" type="ORF">SCD90_06760</name>
</gene>
<organism evidence="1 2">
    <name type="scientific">Terrihabitans rhizophilus</name>
    <dbReference type="NCBI Taxonomy" id="3092662"/>
    <lineage>
        <taxon>Bacteria</taxon>
        <taxon>Pseudomonadati</taxon>
        <taxon>Pseudomonadota</taxon>
        <taxon>Alphaproteobacteria</taxon>
        <taxon>Hyphomicrobiales</taxon>
        <taxon>Terrihabitans</taxon>
    </lineage>
</organism>